<evidence type="ECO:0000256" key="2">
    <source>
        <dbReference type="ARBA" id="ARBA00004496"/>
    </source>
</evidence>
<evidence type="ECO:0000256" key="11">
    <source>
        <dbReference type="RuleBase" id="RU004187"/>
    </source>
</evidence>
<comment type="caution">
    <text evidence="14">The sequence shown here is derived from an EMBL/GenBank/DDBJ whole genome shotgun (WGS) entry which is preliminary data.</text>
</comment>
<dbReference type="InterPro" id="IPR053374">
    <property type="entry name" value="TCP-1_chaperonin"/>
</dbReference>
<dbReference type="Pfam" id="PF00118">
    <property type="entry name" value="Cpn60_TCP1"/>
    <property type="match status" value="1"/>
</dbReference>
<evidence type="ECO:0000256" key="10">
    <source>
        <dbReference type="ARBA" id="ARBA00030049"/>
    </source>
</evidence>
<dbReference type="InterPro" id="IPR027410">
    <property type="entry name" value="TCP-1-like_intermed_sf"/>
</dbReference>
<comment type="subunit">
    <text evidence="4">Component of the T-complex protein 1 (TCP1) complex.</text>
</comment>
<keyword evidence="9 11" id="KW-0143">Chaperone</keyword>
<dbReference type="GO" id="GO:0016887">
    <property type="term" value="F:ATP hydrolysis activity"/>
    <property type="evidence" value="ECO:0007669"/>
    <property type="project" value="InterPro"/>
</dbReference>
<protein>
    <recommendedName>
        <fullName evidence="5">T-complex protein 1 subunit alpha</fullName>
    </recommendedName>
    <alternativeName>
        <fullName evidence="10">CCT-alpha</fullName>
    </alternativeName>
</protein>
<evidence type="ECO:0000256" key="8">
    <source>
        <dbReference type="ARBA" id="ARBA00022840"/>
    </source>
</evidence>
<dbReference type="GO" id="GO:0140662">
    <property type="term" value="F:ATP-dependent protein folding chaperone"/>
    <property type="evidence" value="ECO:0007669"/>
    <property type="project" value="InterPro"/>
</dbReference>
<dbReference type="OrthoDB" id="10248520at2759"/>
<gene>
    <name evidence="14" type="ORF">BGW38_002381</name>
</gene>
<comment type="similarity">
    <text evidence="3 11">Belongs to the TCP-1 chaperonin family.</text>
</comment>
<evidence type="ECO:0000256" key="4">
    <source>
        <dbReference type="ARBA" id="ARBA00011381"/>
    </source>
</evidence>
<keyword evidence="6" id="KW-0963">Cytoplasm</keyword>
<dbReference type="PRINTS" id="PR00304">
    <property type="entry name" value="TCOMPLEXTCP1"/>
</dbReference>
<feature type="compositionally biased region" description="Low complexity" evidence="12">
    <location>
        <begin position="1462"/>
        <end position="1476"/>
    </location>
</feature>
<comment type="function">
    <text evidence="1">Molecular chaperone; assists the folding of proteins upon ATP hydrolysis.</text>
</comment>
<dbReference type="EMBL" id="JAABOA010000183">
    <property type="protein sequence ID" value="KAF9585442.1"/>
    <property type="molecule type" value="Genomic_DNA"/>
</dbReference>
<dbReference type="PANTHER" id="PTHR11353">
    <property type="entry name" value="CHAPERONIN"/>
    <property type="match status" value="1"/>
</dbReference>
<sequence>MYSAQQSASLFLGGERTSGQSIRDQNVLAAASIANIVKSSLGPVGLDKMIVNEIGDVTITNDGATILNMLEVEHPAGKILVELAQQQDKEVGDGTTSVVIIAAELLKRANELVKRKIHPTTIITGYRLASKEACKFIADQMSIKVEALGRECLISASKTSMSSKIIGSHDQFFSEMVVDAMLAVKSTNSRGEHKYPVKAVNVLKAHGKSATESMLVRGYALNCTVASQAMKTRITNAKIACLDINLQKVRMNLGVHIMVDDPNNLEDIRKRESDITTERIKKILASGANVILTTKGIDDMCLKMFVEAGAMAVRRCKKEDLRRIAKATGGTMISTLANLEGEETYEAANLGYAEEVVQERISDDECILIKGTKAQSSASIILRGANDFMLDEMERSLHDALCVVKRTLESGSVVPGGGAVETALNIYLENFATTLGSREQLAIAEFASALLVIPKTLAVNAAKDSTDLVATLRVYHNASQNDSSRQGLKWYGLDLIRGEVRDNVSAGVLEPTLSKVRALRSATETALSILRIDDMISRKQWTGSSFSSQSNASQVHLGQIADQENPSSPPSPPQPLHQKRYFILDGNAYIHNLYCGQFEWIWGGQYTSFVQLLRAHVQALQSCGFHLEFLFDGPLPQKKLQTRLARDTEKIHRIAKVMRELDHYSMLAAAAETASMTSPQDKDSISYSEEPILYGVGGGTGNRSSSQFLIPPLVMEVTLQTLRSLGVDLMVCDGEADGMVAQLAMEKSMDPEVSEAYAVSRDSDYFIYNTGPTGKGGYIPLDSLTVLQDPSTHQVSISATVYSQEMVADHLGILPEFLPLFASLTGNDYMRPDVFEEQIARSLAGMTGRLPQKHSLGGSSVNHARIRSTAGFLKQLSTSSAFLSTTVSHGSESKEDLKSKEVQLSLQHQQTSLSAKLTNMVDIILEERKMLYKSETEERRKELRFELEVSMEQYRPRFSESALSSESPTSSPSPSTSSVMDTPTPSSSGLWNDTSSTSHGAMAGWTRMKDAFRSGQFSFKLMDVVYSKVFWCTPFLEDIDRESAWLSSRELRRWIYGILARNLMIQDTLVNQDSEIWGENHNSSMLDIVEYVRRGDHLSAEVVRGASCHELDEILGKSSGEKQKKRTSAMDVEAATSMDETSESSISESDQYVEFMDDQSRTSLFLRILGSDTPRVRGLSKQWVVLAATLRFMINALAHSKTRSASVAMANFEVIAFVAAAMFLQEKYQQSSITDTSLTISLQDSLDQEKQKQPQQRAGADIPIPTMATAPVPTMGFQLDEVPPTTRRSLHLSTQYQHTLATVSLLANALHLEDMVPPLWTIFDGLLFQQALALARGGTCLEQRMQRTSSVETFHQILAAIEEGFIDSGEIDVAVVFRPYSSINGKKANSKYQQQQSYGRRGKLGIFGPDMEPVNQLPLNTSTGSLSTSSSSSSLSSLGGVSRAFKSSGIQKKSSSSKKKNSNSSSSSGGSNNGKNGNRGSGGSKGSGGNMFNVLSLGCEF</sequence>
<reference evidence="14" key="1">
    <citation type="journal article" date="2020" name="Fungal Divers.">
        <title>Resolving the Mortierellaceae phylogeny through synthesis of multi-gene phylogenetics and phylogenomics.</title>
        <authorList>
            <person name="Vandepol N."/>
            <person name="Liber J."/>
            <person name="Desiro A."/>
            <person name="Na H."/>
            <person name="Kennedy M."/>
            <person name="Barry K."/>
            <person name="Grigoriev I.V."/>
            <person name="Miller A.N."/>
            <person name="O'Donnell K."/>
            <person name="Stajich J.E."/>
            <person name="Bonito G."/>
        </authorList>
    </citation>
    <scope>NUCLEOTIDE SEQUENCE</scope>
    <source>
        <strain evidence="14">KOD1015</strain>
    </source>
</reference>
<feature type="region of interest" description="Disordered" evidence="12">
    <location>
        <begin position="1417"/>
        <end position="1490"/>
    </location>
</feature>
<dbReference type="Gene3D" id="1.10.560.10">
    <property type="entry name" value="GroEL-like equatorial domain"/>
    <property type="match status" value="1"/>
</dbReference>
<feature type="region of interest" description="Disordered" evidence="12">
    <location>
        <begin position="958"/>
        <end position="995"/>
    </location>
</feature>
<evidence type="ECO:0000259" key="13">
    <source>
        <dbReference type="Pfam" id="PF12813"/>
    </source>
</evidence>
<dbReference type="InterPro" id="IPR012715">
    <property type="entry name" value="Chap_CCT_alpha"/>
</dbReference>
<dbReference type="Pfam" id="PF12813">
    <property type="entry name" value="XPG_I_2"/>
    <property type="match status" value="1"/>
</dbReference>
<evidence type="ECO:0000256" key="12">
    <source>
        <dbReference type="SAM" id="MobiDB-lite"/>
    </source>
</evidence>
<feature type="domain" description="Asteroid" evidence="13">
    <location>
        <begin position="714"/>
        <end position="828"/>
    </location>
</feature>
<dbReference type="Gene3D" id="3.40.50.1010">
    <property type="entry name" value="5'-nuclease"/>
    <property type="match status" value="1"/>
</dbReference>
<evidence type="ECO:0000256" key="6">
    <source>
        <dbReference type="ARBA" id="ARBA00022490"/>
    </source>
</evidence>
<proteinExistence type="inferred from homology"/>
<feature type="region of interest" description="Disordered" evidence="12">
    <location>
        <begin position="1119"/>
        <end position="1143"/>
    </location>
</feature>
<dbReference type="Gene3D" id="3.50.7.10">
    <property type="entry name" value="GroEL"/>
    <property type="match status" value="1"/>
</dbReference>
<dbReference type="InterPro" id="IPR002194">
    <property type="entry name" value="Chaperonin_TCP-1_CS"/>
</dbReference>
<evidence type="ECO:0000256" key="5">
    <source>
        <dbReference type="ARBA" id="ARBA00014424"/>
    </source>
</evidence>
<dbReference type="FunFam" id="3.50.7.10:FF:000009">
    <property type="entry name" value="T-complex protein 1 subunit alpha"/>
    <property type="match status" value="1"/>
</dbReference>
<evidence type="ECO:0000313" key="14">
    <source>
        <dbReference type="EMBL" id="KAF9585442.1"/>
    </source>
</evidence>
<feature type="compositionally biased region" description="Low complexity" evidence="12">
    <location>
        <begin position="959"/>
        <end position="988"/>
    </location>
</feature>
<dbReference type="SUPFAM" id="SSF54849">
    <property type="entry name" value="GroEL-intermediate domain like"/>
    <property type="match status" value="1"/>
</dbReference>
<dbReference type="GO" id="GO:0005832">
    <property type="term" value="C:chaperonin-containing T-complex"/>
    <property type="evidence" value="ECO:0007669"/>
    <property type="project" value="UniProtKB-ARBA"/>
</dbReference>
<dbReference type="InterPro" id="IPR027409">
    <property type="entry name" value="GroEL-like_apical_dom_sf"/>
</dbReference>
<dbReference type="Gene3D" id="3.30.260.10">
    <property type="entry name" value="TCP-1-like chaperonin intermediate domain"/>
    <property type="match status" value="1"/>
</dbReference>
<evidence type="ECO:0000313" key="15">
    <source>
        <dbReference type="Proteomes" id="UP000780801"/>
    </source>
</evidence>
<evidence type="ECO:0000256" key="3">
    <source>
        <dbReference type="ARBA" id="ARBA00008020"/>
    </source>
</evidence>
<dbReference type="PROSITE" id="PS00995">
    <property type="entry name" value="TCP1_3"/>
    <property type="match status" value="1"/>
</dbReference>
<feature type="compositionally biased region" description="Gly residues" evidence="12">
    <location>
        <begin position="1477"/>
        <end position="1489"/>
    </location>
</feature>
<dbReference type="FunFam" id="3.30.260.10:FF:000022">
    <property type="entry name" value="T-complex protein 1 subunit eta"/>
    <property type="match status" value="1"/>
</dbReference>
<evidence type="ECO:0000256" key="7">
    <source>
        <dbReference type="ARBA" id="ARBA00022741"/>
    </source>
</evidence>
<dbReference type="NCBIfam" id="TIGR02340">
    <property type="entry name" value="chap_CCT_alpha"/>
    <property type="match status" value="1"/>
</dbReference>
<keyword evidence="15" id="KW-1185">Reference proteome</keyword>
<dbReference type="InterPro" id="IPR027413">
    <property type="entry name" value="GROEL-like_equatorial_sf"/>
</dbReference>
<evidence type="ECO:0000256" key="9">
    <source>
        <dbReference type="ARBA" id="ARBA00023186"/>
    </source>
</evidence>
<keyword evidence="8 11" id="KW-0067">ATP-binding</keyword>
<dbReference type="GO" id="GO:0051082">
    <property type="term" value="F:unfolded protein binding"/>
    <property type="evidence" value="ECO:0007669"/>
    <property type="project" value="InterPro"/>
</dbReference>
<dbReference type="PROSITE" id="PS00750">
    <property type="entry name" value="TCP1_1"/>
    <property type="match status" value="1"/>
</dbReference>
<dbReference type="InterPro" id="IPR039436">
    <property type="entry name" value="Asteroid_dom"/>
</dbReference>
<accession>A0A9P6G0X2</accession>
<dbReference type="SUPFAM" id="SSF88723">
    <property type="entry name" value="PIN domain-like"/>
    <property type="match status" value="1"/>
</dbReference>
<dbReference type="InterPro" id="IPR017998">
    <property type="entry name" value="Chaperone_TCP-1"/>
</dbReference>
<dbReference type="InterPro" id="IPR002423">
    <property type="entry name" value="Cpn60/GroEL/TCP-1"/>
</dbReference>
<keyword evidence="7 11" id="KW-0547">Nucleotide-binding</keyword>
<dbReference type="InterPro" id="IPR029060">
    <property type="entry name" value="PIN-like_dom_sf"/>
</dbReference>
<comment type="subcellular location">
    <subcellularLocation>
        <location evidence="2">Cytoplasm</location>
    </subcellularLocation>
</comment>
<dbReference type="SUPFAM" id="SSF52029">
    <property type="entry name" value="GroEL apical domain-like"/>
    <property type="match status" value="1"/>
</dbReference>
<feature type="compositionally biased region" description="Low complexity" evidence="12">
    <location>
        <begin position="1421"/>
        <end position="1454"/>
    </location>
</feature>
<dbReference type="SUPFAM" id="SSF48592">
    <property type="entry name" value="GroEL equatorial domain-like"/>
    <property type="match status" value="1"/>
</dbReference>
<dbReference type="InterPro" id="IPR054827">
    <property type="entry name" value="thermosome_alpha"/>
</dbReference>
<dbReference type="FunFam" id="1.10.560.10:FF:000070">
    <property type="entry name" value="Uncharacterized protein"/>
    <property type="match status" value="1"/>
</dbReference>
<dbReference type="GO" id="GO:0005524">
    <property type="term" value="F:ATP binding"/>
    <property type="evidence" value="ECO:0007669"/>
    <property type="project" value="UniProtKB-KW"/>
</dbReference>
<dbReference type="NCBIfam" id="NF041083">
    <property type="entry name" value="thermosome_beta"/>
    <property type="match status" value="1"/>
</dbReference>
<evidence type="ECO:0000256" key="1">
    <source>
        <dbReference type="ARBA" id="ARBA00002912"/>
    </source>
</evidence>
<dbReference type="PROSITE" id="PS00751">
    <property type="entry name" value="TCP1_2"/>
    <property type="match status" value="1"/>
</dbReference>
<dbReference type="Proteomes" id="UP000780801">
    <property type="component" value="Unassembled WGS sequence"/>
</dbReference>
<dbReference type="CDD" id="cd03335">
    <property type="entry name" value="TCP1_alpha"/>
    <property type="match status" value="1"/>
</dbReference>
<organism evidence="14 15">
    <name type="scientific">Lunasporangiospora selenospora</name>
    <dbReference type="NCBI Taxonomy" id="979761"/>
    <lineage>
        <taxon>Eukaryota</taxon>
        <taxon>Fungi</taxon>
        <taxon>Fungi incertae sedis</taxon>
        <taxon>Mucoromycota</taxon>
        <taxon>Mortierellomycotina</taxon>
        <taxon>Mortierellomycetes</taxon>
        <taxon>Mortierellales</taxon>
        <taxon>Mortierellaceae</taxon>
        <taxon>Lunasporangiospora</taxon>
    </lineage>
</organism>
<name>A0A9P6G0X2_9FUNG</name>
<dbReference type="NCBIfam" id="NF041082">
    <property type="entry name" value="thermosome_alpha"/>
    <property type="match status" value="1"/>
</dbReference>